<proteinExistence type="predicted"/>
<dbReference type="PANTHER" id="PTHR10900">
    <property type="entry name" value="PERIOSTIN-RELATED"/>
    <property type="match status" value="1"/>
</dbReference>
<dbReference type="SMART" id="SM00554">
    <property type="entry name" value="FAS1"/>
    <property type="match status" value="1"/>
</dbReference>
<dbReference type="GO" id="GO:0005615">
    <property type="term" value="C:extracellular space"/>
    <property type="evidence" value="ECO:0007669"/>
    <property type="project" value="TreeGrafter"/>
</dbReference>
<feature type="signal peptide" evidence="2">
    <location>
        <begin position="1"/>
        <end position="21"/>
    </location>
</feature>
<dbReference type="InterPro" id="IPR050904">
    <property type="entry name" value="Adhesion/Biosynth-related"/>
</dbReference>
<feature type="compositionally biased region" description="Low complexity" evidence="1">
    <location>
        <begin position="76"/>
        <end position="86"/>
    </location>
</feature>
<evidence type="ECO:0000256" key="2">
    <source>
        <dbReference type="SAM" id="SignalP"/>
    </source>
</evidence>
<dbReference type="PROSITE" id="PS50213">
    <property type="entry name" value="FAS1"/>
    <property type="match status" value="1"/>
</dbReference>
<dbReference type="GO" id="GO:0050839">
    <property type="term" value="F:cell adhesion molecule binding"/>
    <property type="evidence" value="ECO:0007669"/>
    <property type="project" value="TreeGrafter"/>
</dbReference>
<dbReference type="STRING" id="1280948.HY36_14700"/>
<dbReference type="AlphaFoldDB" id="A0A059E7M7"/>
<feature type="chain" id="PRO_5001571714" description="FAS1 domain-containing protein" evidence="2">
    <location>
        <begin position="22"/>
        <end position="291"/>
    </location>
</feature>
<dbReference type="InterPro" id="IPR036378">
    <property type="entry name" value="FAS1_dom_sf"/>
</dbReference>
<evidence type="ECO:0000259" key="3">
    <source>
        <dbReference type="PROSITE" id="PS50213"/>
    </source>
</evidence>
<dbReference type="InterPro" id="IPR000782">
    <property type="entry name" value="FAS1_domain"/>
</dbReference>
<gene>
    <name evidence="4" type="ORF">HY36_14700</name>
</gene>
<reference evidence="4 5" key="1">
    <citation type="journal article" date="2014" name="Antonie Van Leeuwenhoek">
        <title>Hyphomonas beringensis sp. nov. and Hyphomonas chukchiensis sp. nov., isolated from surface seawater of the Bering Sea and Chukchi Sea.</title>
        <authorList>
            <person name="Li C."/>
            <person name="Lai Q."/>
            <person name="Li G."/>
            <person name="Dong C."/>
            <person name="Wang J."/>
            <person name="Liao Y."/>
            <person name="Shao Z."/>
        </authorList>
    </citation>
    <scope>NUCLEOTIDE SEQUENCE [LARGE SCALE GENOMIC DNA]</scope>
    <source>
        <strain evidence="4 5">22II1-22F38</strain>
    </source>
</reference>
<sequence>MKRTLIVPATIALLTGMAATAQETNESAAEINTSAAIEAEADVNTDEMSVEELNALQLDVLESSDTTEASEEQIFTAQADTDTMTADADRTHPTGDTKSHEWDKADMDKQVTAEADLEADTEMGMGGPDYASETAAMTDTAMQGTIAQLASEDARFTTLVALVEQAGLSEKLDADGEYTVFAPTNAAFEKLDPELVTKLKSGEANDTLKSILKTHVVEGETMSSALVEGDNTVATMADADLIVRKTGDSVTIGNATVVAADIDASNGVIHAVDTVIIPVDLDLTDEEETES</sequence>
<accession>A0A059E7M7</accession>
<dbReference type="Pfam" id="PF02469">
    <property type="entry name" value="Fasciclin"/>
    <property type="match status" value="1"/>
</dbReference>
<dbReference type="GO" id="GO:0030198">
    <property type="term" value="P:extracellular matrix organization"/>
    <property type="evidence" value="ECO:0007669"/>
    <property type="project" value="TreeGrafter"/>
</dbReference>
<protein>
    <recommendedName>
        <fullName evidence="3">FAS1 domain-containing protein</fullName>
    </recommendedName>
</protein>
<evidence type="ECO:0000313" key="4">
    <source>
        <dbReference type="EMBL" id="KCZ63542.1"/>
    </source>
</evidence>
<dbReference type="GO" id="GO:0007155">
    <property type="term" value="P:cell adhesion"/>
    <property type="evidence" value="ECO:0007669"/>
    <property type="project" value="TreeGrafter"/>
</dbReference>
<dbReference type="GO" id="GO:0031012">
    <property type="term" value="C:extracellular matrix"/>
    <property type="evidence" value="ECO:0007669"/>
    <property type="project" value="TreeGrafter"/>
</dbReference>
<comment type="caution">
    <text evidence="4">The sequence shown here is derived from an EMBL/GenBank/DDBJ whole genome shotgun (WGS) entry which is preliminary data.</text>
</comment>
<dbReference type="PANTHER" id="PTHR10900:SF77">
    <property type="entry name" value="FI19380P1"/>
    <property type="match status" value="1"/>
</dbReference>
<feature type="domain" description="FAS1" evidence="3">
    <location>
        <begin position="143"/>
        <end position="276"/>
    </location>
</feature>
<dbReference type="FunFam" id="2.30.180.10:FF:000014">
    <property type="entry name" value="Stabilin 1"/>
    <property type="match status" value="1"/>
</dbReference>
<feature type="region of interest" description="Disordered" evidence="1">
    <location>
        <begin position="76"/>
        <end position="101"/>
    </location>
</feature>
<evidence type="ECO:0000256" key="1">
    <source>
        <dbReference type="SAM" id="MobiDB-lite"/>
    </source>
</evidence>
<name>A0A059E7M7_9PROT</name>
<dbReference type="RefSeq" id="WP_051602540.1">
    <property type="nucleotide sequence ID" value="NZ_AWFH01000006.1"/>
</dbReference>
<dbReference type="Proteomes" id="UP000024547">
    <property type="component" value="Unassembled WGS sequence"/>
</dbReference>
<keyword evidence="5" id="KW-1185">Reference proteome</keyword>
<dbReference type="SUPFAM" id="SSF82153">
    <property type="entry name" value="FAS1 domain"/>
    <property type="match status" value="1"/>
</dbReference>
<organism evidence="4 5">
    <name type="scientific">Hyphomonas atlantica</name>
    <dbReference type="NCBI Taxonomy" id="1280948"/>
    <lineage>
        <taxon>Bacteria</taxon>
        <taxon>Pseudomonadati</taxon>
        <taxon>Pseudomonadota</taxon>
        <taxon>Alphaproteobacteria</taxon>
        <taxon>Hyphomonadales</taxon>
        <taxon>Hyphomonadaceae</taxon>
        <taxon>Hyphomonas</taxon>
    </lineage>
</organism>
<feature type="compositionally biased region" description="Basic and acidic residues" evidence="1">
    <location>
        <begin position="87"/>
        <end position="101"/>
    </location>
</feature>
<dbReference type="EMBL" id="AWFH01000006">
    <property type="protein sequence ID" value="KCZ63542.1"/>
    <property type="molecule type" value="Genomic_DNA"/>
</dbReference>
<keyword evidence="2" id="KW-0732">Signal</keyword>
<dbReference type="OrthoDB" id="9800666at2"/>
<dbReference type="PATRIC" id="fig|1280948.3.peg.1175"/>
<dbReference type="eggNOG" id="COG2335">
    <property type="taxonomic scope" value="Bacteria"/>
</dbReference>
<evidence type="ECO:0000313" key="5">
    <source>
        <dbReference type="Proteomes" id="UP000024547"/>
    </source>
</evidence>
<dbReference type="Gene3D" id="2.30.180.10">
    <property type="entry name" value="FAS1 domain"/>
    <property type="match status" value="1"/>
</dbReference>